<feature type="region of interest" description="Disordered" evidence="1">
    <location>
        <begin position="1126"/>
        <end position="1146"/>
    </location>
</feature>
<dbReference type="GO" id="GO:0016020">
    <property type="term" value="C:membrane"/>
    <property type="evidence" value="ECO:0007669"/>
    <property type="project" value="InterPro"/>
</dbReference>
<dbReference type="InterPro" id="IPR048636">
    <property type="entry name" value="Csf1_N"/>
</dbReference>
<evidence type="ECO:0000259" key="4">
    <source>
        <dbReference type="Pfam" id="PF25038"/>
    </source>
</evidence>
<feature type="region of interest" description="Disordered" evidence="1">
    <location>
        <begin position="313"/>
        <end position="341"/>
    </location>
</feature>
<accession>A0A292Q4G2</accession>
<name>A0A292Q4G2_9PEZI</name>
<evidence type="ECO:0000256" key="2">
    <source>
        <dbReference type="SAM" id="Phobius"/>
    </source>
</evidence>
<feature type="domain" description="Csf1 N-terminal" evidence="3">
    <location>
        <begin position="24"/>
        <end position="836"/>
    </location>
</feature>
<keyword evidence="2" id="KW-0812">Transmembrane</keyword>
<feature type="compositionally biased region" description="Low complexity" evidence="1">
    <location>
        <begin position="1191"/>
        <end position="1214"/>
    </location>
</feature>
<dbReference type="PANTHER" id="PTHR32085:SF3">
    <property type="entry name" value="PROTEIN CSF1"/>
    <property type="match status" value="1"/>
</dbReference>
<dbReference type="Pfam" id="PF25038">
    <property type="entry name" value="Csf1_C"/>
    <property type="match status" value="1"/>
</dbReference>
<feature type="region of interest" description="Disordered" evidence="1">
    <location>
        <begin position="1765"/>
        <end position="1785"/>
    </location>
</feature>
<organism evidence="5 6">
    <name type="scientific">Tuber aestivum</name>
    <name type="common">summer truffle</name>
    <dbReference type="NCBI Taxonomy" id="59557"/>
    <lineage>
        <taxon>Eukaryota</taxon>
        <taxon>Fungi</taxon>
        <taxon>Dikarya</taxon>
        <taxon>Ascomycota</taxon>
        <taxon>Pezizomycotina</taxon>
        <taxon>Pezizomycetes</taxon>
        <taxon>Pezizales</taxon>
        <taxon>Tuberaceae</taxon>
        <taxon>Tuber</taxon>
    </lineage>
</organism>
<proteinExistence type="predicted"/>
<feature type="compositionally biased region" description="Low complexity" evidence="1">
    <location>
        <begin position="2931"/>
        <end position="2943"/>
    </location>
</feature>
<dbReference type="PANTHER" id="PTHR32085">
    <property type="entry name" value="PROTEIN CSF1"/>
    <property type="match status" value="1"/>
</dbReference>
<evidence type="ECO:0008006" key="7">
    <source>
        <dbReference type="Google" id="ProtNLM"/>
    </source>
</evidence>
<feature type="compositionally biased region" description="Low complexity" evidence="1">
    <location>
        <begin position="315"/>
        <end position="329"/>
    </location>
</feature>
<evidence type="ECO:0000313" key="6">
    <source>
        <dbReference type="Proteomes" id="UP001412239"/>
    </source>
</evidence>
<feature type="region of interest" description="Disordered" evidence="1">
    <location>
        <begin position="3108"/>
        <end position="3145"/>
    </location>
</feature>
<dbReference type="Proteomes" id="UP001412239">
    <property type="component" value="Unassembled WGS sequence"/>
</dbReference>
<dbReference type="GO" id="GO:0006113">
    <property type="term" value="P:fermentation"/>
    <property type="evidence" value="ECO:0007669"/>
    <property type="project" value="InterPro"/>
</dbReference>
<feature type="compositionally biased region" description="Polar residues" evidence="1">
    <location>
        <begin position="193"/>
        <end position="214"/>
    </location>
</feature>
<feature type="domain" description="Csf1 N-terminal" evidence="3">
    <location>
        <begin position="855"/>
        <end position="1160"/>
    </location>
</feature>
<feature type="transmembrane region" description="Helical" evidence="2">
    <location>
        <begin position="12"/>
        <end position="30"/>
    </location>
</feature>
<sequence length="3229" mass="355945">MEAPIPSFNWVFLVELLVCGVVTLFFLFYFNRAFSKILSLLVRIYLRWKGLPHYIDIQSLQISLLAGRIFFGRVTYHGPNETIVFVGGQLTWRYWLRRVRHVTVGIGDRGRDASESGVGGSSKTEGHPCRILVELKGLEWFIYNRSPAYDYVMEQMAQAGAGPDSGNAPRGDHGGDLGGQFDAAESHGEDTSTLKGSRSKAQTESTSARRTSIGSLMGENGHTGERLTKDKSMEEEKLTVMLRVLPIRIEINRGAIVMGNNNVPSILVAHFEKAGAYIDATMSQPVDKYKQLFTFSFTHPIVEMKTNRDYKESLSSRGSRLLSSDSQGLNREPHAQRSRRQKLRDLLPLFSESTESFTPSVKPKSEAKKQQGGGIGAEQGKWMGLSRYLDESQQEERWKVEPVEYAKVTTLVDCPSGRLSLYWDAPGPVPPPSTASTSGTARAENGLGEDINGSQYSPPAWGVDLAFDGGTIHYGPWADRQRVFLQNMFFPRVFKTSTPAMRLTPGQDRVPTKFRLFVELSSSTILRVPTREESKDEKYRRRRNDGEARPFGWVEVKVGPESTISYDMSMVPGKEGWVNKLNLDLKTPEVRSSVNHGLFWKADNQSLECDLSGPLKWNAKHVWRFDVLSRGLKLFILREHVTLLTDLIGDWSSGPPTEYLTFTPFVYEIGLRFEDTYEVCVNVNDQNIINNPSDFEDNSFIILHGAGGLRASLALDMTRFRPDDSTVVFDVWLDDSGGQKNKLELGVRQPVWNTWNSFLGSELGMKLGSVEALRLKGSYNFYSAVEPGLVDTLLLDIIGAGLKLKLFGFLIRYFLIVRENYFGENLHFKTLEEWQKQRAEGGTLALADNGAAVKNNDLDVILNVDSKDCAVVLPKRIYGAEEGLELNMAVVGMDMRFTNYYMDLQLDLSPISASVTGSPHTSQLFVDGLTIYGHRLFGLPPTEPTYICNWDIGVGAVVGECTTGFLRTTVSALKAFIFAFEDVENALPIPLGHTTAIHDVTFVRLNVKAMQIWLHLDDGPLAFRITSGEIAFILNDLANEKHSERISLSLPDLTMACIDVGRDAGEAETRGYLETSLKMTIFERKKEFSKHRSSQMKHVRESDYRTGRANFLLRDDFEGIGSRGSSLYNEDMDRTEPTLPLPGLPTPIRVLDDERFRIFEGSSIDCGKSSRVTTSSRSKNSFLASTGYETPSSAGRAASSRRAASSHAPSFHSAVESFSDAPSPVPDTRSFIRTPTLTTLGSQTPKPSSTPRTYSNRSIRKPASGVRLSSPFARPNFPLEAIEPNLKNVPIFTSRSEHSVEDEAGGSSAFAETFVDEKTAHKSVMVEFTPGIRGHCTAVAIKAVAQLLDCVQAKTPEGILDAIQEDVIEKLAGLARPSNDSKIIEVCLKIPQFKFCFINPIPQQISNGAQSLNDQKPDEDSFDLELRGFLVAARSKAIFPEQSPGSLEINSIKRIFSIHLLLDGLELTLKQLLAGSSDPFTKPALGILVEDLLFWASTHEASNASLQIENVVSSLQSKQALFLYDAIVRTVPLIEDIEQAFGALSGERDRMPELAYRLAVAGAEPKPGVMNDPPALTRPSYVLRSSLDHVRVHDSWKVMSRMRHIFRSLSATHRQGVDRQCIGDVGNCPLDARQQVVEAFEKWRSWELANLEHSFVIRAIFGSDPKEVGGIILPGTTKARVVLVGVRLLVDPGPMQCEFSVRNISAAVSTGSPKESNTGGLLTAELGPSISASAMAQVHCRSIELSLTWEILDIVEGLAKALASRGGDIKPRSPSESPLEASGATRKKKPSFHLLWTVDTGSISLDTVNLKSFSIAYGVQASLFVSGQRMELQDSLAGSALLRADLVTSELSYTGKILSLAKAHKPSLYGHFDEHSLAVTRFNIWKIAGSCGAISFNVKEEVLGLMEVIDVIVNDELSQIWKLVEEVKHINPATNSSPKSPSYLKRTIHVVHLTLSLEDFSIEATLLPSLAYLMHGNSVRLSTRPINAAEEMIIDFDVLRHEHEIRTGYDRQRTRRISALQIPAINGRVRDCISAEERLLEVFLSVEAIQLDASSLQSLFNALNKPEVSNVIDEAKAEWIGTQARLGEIFGHSKGTHASPVKSGVPLVYRAHAGVSGLKIQTSAPSASLEIDLGSIQVHASNRPKFDSDILSIPEIHLEFRKITVGLNQVSAQGALNSCGYVELHASLLFSTKKTPRGKPVRAFFIKSRSLRVDLFAETASTIVDVAGHLQDKLKDLDLSREVKYLRKLRKSKPLMAVDYAEAGESGIELFSSMIAVEMMGIQVSWIVGNFGPSPPANHSRQNLVLSFKRIDFATATRKENEACLTIEEFLLEVVDSNTERRQSARSGNSALMPKVIFNAAYFVNESDRRLAIQAKGTSLDLRVTSSVVLAGSDLESSIATASEKLRRASATWKSTPTESGAERESVFGTKRLGSVLVDADFAGAVVQISNVSDSPTIPGLSSARGGAGSPQGRYGQFAHGELNGTTILRSPGLAFKAEYVAPPDEDPSLNAEIKVSASSNTLYPSVVPLILEMTSNVKEVMRDPKEAGLEDKHLKGSQGEKGSSPDPAAILGRCKLNIGLRICKQEFTLSCQPIARVAASTEYKEIYVTVSTCEDSESGRFYAISATIAGLRTSVRHVYSRESTGYLEVESMVVSLMNSKHLNGSEGLSCIMKLSPMKALLNVKQFQDFLLFREIWLPEEIRSSAPSPVVPSSEPSSMLVQRYHKVTATKAFPWNTTMAISEIDLQLDLGQALGRTALLISNFWVDSRKTSDWEQTMCLGFDMIRVSATGRASGFVDLKNLKARTAIHWRSAAADDIIRAPLIQASLSFEQLQVKTSFDYQAFLVADITCFSFLMYNVQKDSGNVGDRLVGVLDGDKVHVYCTAQSASQGLALYQALLRLVQEKITSYEISLKDVEKYLNRPLQPNHTFPGSPGPSETPSTSIRKEIHPLPPVFLSLHTDVVVSLKEVNIGAFPSTFYDNQVFKMEALNATARFAVEVEGERLHSKLEMTLGELRIALSQIRRGEVPSQDFTVEDIVRNSGVTRGGTILKVPQVTAFMHTWNKAGSMDIDYIFKSAFEGKVDVGWNYSRVSFIKGMWATHVKSMAQRQGKSVSSPHITINTDDSPPPSEASGESGGPGKKEKGKITAVVNVPQSRYEYHALESPVIETPQLRDMGEATPPLEWIGLHRDRLPNLTHQIVIVSLLEIAREVEDAYSKILGTSRLELSAK</sequence>
<dbReference type="EMBL" id="LN890972">
    <property type="protein sequence ID" value="CUS13537.1"/>
    <property type="molecule type" value="Genomic_DNA"/>
</dbReference>
<feature type="compositionally biased region" description="Polar residues" evidence="1">
    <location>
        <begin position="1231"/>
        <end position="1257"/>
    </location>
</feature>
<evidence type="ECO:0000259" key="3">
    <source>
        <dbReference type="Pfam" id="PF21678"/>
    </source>
</evidence>
<keyword evidence="2" id="KW-0472">Membrane</keyword>
<reference evidence="5" key="1">
    <citation type="submission" date="2015-10" db="EMBL/GenBank/DDBJ databases">
        <authorList>
            <person name="Regsiter A."/>
            <person name="william w."/>
        </authorList>
    </citation>
    <scope>NUCLEOTIDE SEQUENCE</scope>
    <source>
        <strain evidence="5">Montdore</strain>
    </source>
</reference>
<dbReference type="InterPro" id="IPR029636">
    <property type="entry name" value="Csf1"/>
</dbReference>
<dbReference type="InterPro" id="IPR056779">
    <property type="entry name" value="Csf1_C"/>
</dbReference>
<gene>
    <name evidence="5" type="ORF">GSTUAT00002475001</name>
</gene>
<dbReference type="Pfam" id="PF21678">
    <property type="entry name" value="Csf1_N"/>
    <property type="match status" value="2"/>
</dbReference>
<feature type="compositionally biased region" description="Low complexity" evidence="1">
    <location>
        <begin position="1169"/>
        <end position="1181"/>
    </location>
</feature>
<protein>
    <recommendedName>
        <fullName evidence="7">Elongation factor 2</fullName>
    </recommendedName>
</protein>
<feature type="region of interest" description="Disordered" evidence="1">
    <location>
        <begin position="160"/>
        <end position="225"/>
    </location>
</feature>
<feature type="region of interest" description="Disordered" evidence="1">
    <location>
        <begin position="2548"/>
        <end position="2567"/>
    </location>
</feature>
<keyword evidence="6" id="KW-1185">Reference proteome</keyword>
<feature type="region of interest" description="Disordered" evidence="1">
    <location>
        <begin position="354"/>
        <end position="378"/>
    </location>
</feature>
<evidence type="ECO:0000256" key="1">
    <source>
        <dbReference type="SAM" id="MobiDB-lite"/>
    </source>
</evidence>
<feature type="region of interest" description="Disordered" evidence="1">
    <location>
        <begin position="2924"/>
        <end position="2944"/>
    </location>
</feature>
<evidence type="ECO:0000313" key="5">
    <source>
        <dbReference type="EMBL" id="CUS13537.1"/>
    </source>
</evidence>
<feature type="domain" description="Csf1 C-terminal region" evidence="4">
    <location>
        <begin position="2510"/>
        <end position="3221"/>
    </location>
</feature>
<feature type="region of interest" description="Disordered" evidence="1">
    <location>
        <begin position="1167"/>
        <end position="1267"/>
    </location>
</feature>
<keyword evidence="2" id="KW-1133">Transmembrane helix</keyword>
<feature type="compositionally biased region" description="Polar residues" evidence="1">
    <location>
        <begin position="3108"/>
        <end position="3124"/>
    </location>
</feature>